<dbReference type="HOGENOM" id="CLU_039645_0_0_1"/>
<dbReference type="Proteomes" id="UP000053328">
    <property type="component" value="Unassembled WGS sequence"/>
</dbReference>
<dbReference type="GeneID" id="27333807"/>
<dbReference type="AlphaFoldDB" id="A0A0D2B4V8"/>
<keyword evidence="2" id="KW-1185">Reference proteome</keyword>
<evidence type="ECO:0000313" key="1">
    <source>
        <dbReference type="EMBL" id="KIW13943.1"/>
    </source>
</evidence>
<dbReference type="VEuPathDB" id="FungiDB:PV08_06724"/>
<dbReference type="RefSeq" id="XP_016234159.1">
    <property type="nucleotide sequence ID" value="XM_016381057.1"/>
</dbReference>
<organism evidence="1 2">
    <name type="scientific">Exophiala spinifera</name>
    <dbReference type="NCBI Taxonomy" id="91928"/>
    <lineage>
        <taxon>Eukaryota</taxon>
        <taxon>Fungi</taxon>
        <taxon>Dikarya</taxon>
        <taxon>Ascomycota</taxon>
        <taxon>Pezizomycotina</taxon>
        <taxon>Eurotiomycetes</taxon>
        <taxon>Chaetothyriomycetidae</taxon>
        <taxon>Chaetothyriales</taxon>
        <taxon>Herpotrichiellaceae</taxon>
        <taxon>Exophiala</taxon>
    </lineage>
</organism>
<gene>
    <name evidence="1" type="ORF">PV08_06724</name>
</gene>
<name>A0A0D2B4V8_9EURO</name>
<dbReference type="OrthoDB" id="4155104at2759"/>
<evidence type="ECO:0000313" key="2">
    <source>
        <dbReference type="Proteomes" id="UP000053328"/>
    </source>
</evidence>
<reference evidence="1 2" key="1">
    <citation type="submission" date="2015-01" db="EMBL/GenBank/DDBJ databases">
        <title>The Genome Sequence of Exophiala spinifera CBS89968.</title>
        <authorList>
            <consortium name="The Broad Institute Genomics Platform"/>
            <person name="Cuomo C."/>
            <person name="de Hoog S."/>
            <person name="Gorbushina A."/>
            <person name="Stielow B."/>
            <person name="Teixiera M."/>
            <person name="Abouelleil A."/>
            <person name="Chapman S.B."/>
            <person name="Priest M."/>
            <person name="Young S.K."/>
            <person name="Wortman J."/>
            <person name="Nusbaum C."/>
            <person name="Birren B."/>
        </authorList>
    </citation>
    <scope>NUCLEOTIDE SEQUENCE [LARGE SCALE GENOMIC DNA]</scope>
    <source>
        <strain evidence="1 2">CBS 89968</strain>
    </source>
</reference>
<proteinExistence type="predicted"/>
<accession>A0A0D2B4V8</accession>
<protein>
    <submittedName>
        <fullName evidence="1">Uncharacterized protein</fullName>
    </submittedName>
</protein>
<sequence>MAKKSGNKPIRRPALPKAPIIYINDPVAGMPHARYIRDLIPNCILAFGPPDDKDALAKSTPYSLEKIQKQLKLDKFNDRVLVVGDNRVDEDTEVKIETAKEFHKHAIKYGCNFASINLYFDGLASEAKLKSWNSNHLNLCISNIPVKDIAEKIFRWLFTALTVHETLHLIPDSEMTKIDTKSFPDYKYCPISDSKYHGKDAKIQFVALVTSRPEVVGDRLQWSVADKTGSAHFYFQYRGPSSQYTWDWVQKLQVGDRKVLPRMPMVKIKERKTVRVAKAPFRAAGYAVQGVGVAVSGVARGLEKIGEMSKMGKSAEWVPEADVLDGKKVGWQAKQKELAKRVKMEKAAKKVDYKVFNEKGEKTWKDDDSVASTAKGSDAELVLEKEFC</sequence>
<dbReference type="EMBL" id="KN847496">
    <property type="protein sequence ID" value="KIW13943.1"/>
    <property type="molecule type" value="Genomic_DNA"/>
</dbReference>